<gene>
    <name evidence="2" type="ORF">Pla163_10640</name>
</gene>
<reference evidence="2 3" key="1">
    <citation type="submission" date="2019-02" db="EMBL/GenBank/DDBJ databases">
        <title>Deep-cultivation of Planctomycetes and their phenomic and genomic characterization uncovers novel biology.</title>
        <authorList>
            <person name="Wiegand S."/>
            <person name="Jogler M."/>
            <person name="Boedeker C."/>
            <person name="Pinto D."/>
            <person name="Vollmers J."/>
            <person name="Rivas-Marin E."/>
            <person name="Kohn T."/>
            <person name="Peeters S.H."/>
            <person name="Heuer A."/>
            <person name="Rast P."/>
            <person name="Oberbeckmann S."/>
            <person name="Bunk B."/>
            <person name="Jeske O."/>
            <person name="Meyerdierks A."/>
            <person name="Storesund J.E."/>
            <person name="Kallscheuer N."/>
            <person name="Luecker S."/>
            <person name="Lage O.M."/>
            <person name="Pohl T."/>
            <person name="Merkel B.J."/>
            <person name="Hornburger P."/>
            <person name="Mueller R.-W."/>
            <person name="Bruemmer F."/>
            <person name="Labrenz M."/>
            <person name="Spormann A.M."/>
            <person name="Op den Camp H."/>
            <person name="Overmann J."/>
            <person name="Amann R."/>
            <person name="Jetten M.S.M."/>
            <person name="Mascher T."/>
            <person name="Medema M.H."/>
            <person name="Devos D.P."/>
            <person name="Kaster A.-K."/>
            <person name="Ovreas L."/>
            <person name="Rohde M."/>
            <person name="Galperin M.Y."/>
            <person name="Jogler C."/>
        </authorList>
    </citation>
    <scope>NUCLEOTIDE SEQUENCE [LARGE SCALE GENOMIC DNA]</scope>
    <source>
        <strain evidence="2 3">Pla163</strain>
    </source>
</reference>
<evidence type="ECO:0000313" key="3">
    <source>
        <dbReference type="Proteomes" id="UP000319342"/>
    </source>
</evidence>
<keyword evidence="3" id="KW-1185">Reference proteome</keyword>
<dbReference type="EMBL" id="CP036290">
    <property type="protein sequence ID" value="QDU83963.1"/>
    <property type="molecule type" value="Genomic_DNA"/>
</dbReference>
<organism evidence="2 3">
    <name type="scientific">Rohdeia mirabilis</name>
    <dbReference type="NCBI Taxonomy" id="2528008"/>
    <lineage>
        <taxon>Bacteria</taxon>
        <taxon>Pseudomonadati</taxon>
        <taxon>Planctomycetota</taxon>
        <taxon>Planctomycetia</taxon>
        <taxon>Planctomycetia incertae sedis</taxon>
        <taxon>Rohdeia</taxon>
    </lineage>
</organism>
<evidence type="ECO:0000256" key="1">
    <source>
        <dbReference type="SAM" id="Phobius"/>
    </source>
</evidence>
<feature type="transmembrane region" description="Helical" evidence="1">
    <location>
        <begin position="20"/>
        <end position="40"/>
    </location>
</feature>
<name>A0A518CXK9_9BACT</name>
<dbReference type="Proteomes" id="UP000319342">
    <property type="component" value="Chromosome"/>
</dbReference>
<dbReference type="AlphaFoldDB" id="A0A518CXK9"/>
<keyword evidence="1" id="KW-1133">Transmembrane helix</keyword>
<evidence type="ECO:0000313" key="2">
    <source>
        <dbReference type="EMBL" id="QDU83963.1"/>
    </source>
</evidence>
<keyword evidence="1" id="KW-0812">Transmembrane</keyword>
<keyword evidence="1" id="KW-0472">Membrane</keyword>
<dbReference type="RefSeq" id="WP_419186341.1">
    <property type="nucleotide sequence ID" value="NZ_CP036290.1"/>
</dbReference>
<protein>
    <submittedName>
        <fullName evidence="2">Uncharacterized protein</fullName>
    </submittedName>
</protein>
<accession>A0A518CXK9</accession>
<proteinExistence type="predicted"/>
<sequence>MSCGPRPQAYPFDDLPHTPIPRGRVVIAVVPVVLLVLIAWL</sequence>